<dbReference type="InterPro" id="IPR013221">
    <property type="entry name" value="Mur_ligase_cen"/>
</dbReference>
<gene>
    <name evidence="10 15" type="primary">murF</name>
    <name evidence="15" type="ORF">SAMEA3545359_02672</name>
</gene>
<evidence type="ECO:0000259" key="13">
    <source>
        <dbReference type="Pfam" id="PF02875"/>
    </source>
</evidence>
<dbReference type="InterPro" id="IPR000713">
    <property type="entry name" value="Mur_ligase_N"/>
</dbReference>
<protein>
    <recommendedName>
        <fullName evidence="10 11">UDP-N-acetylmuramoyl-tripeptide--D-alanyl-D-alanine ligase</fullName>
        <ecNumber evidence="10 11">6.3.2.10</ecNumber>
    </recommendedName>
    <alternativeName>
        <fullName evidence="10">D-alanyl-D-alanine-adding enzyme</fullName>
    </alternativeName>
</protein>
<keyword evidence="7 10" id="KW-0573">Peptidoglycan synthesis</keyword>
<feature type="domain" description="Mur ligase C-terminal" evidence="13">
    <location>
        <begin position="325"/>
        <end position="447"/>
    </location>
</feature>
<feature type="domain" description="Mur ligase N-terminal catalytic" evidence="12">
    <location>
        <begin position="31"/>
        <end position="78"/>
    </location>
</feature>
<name>A0A1C6K643_9FIRM</name>
<accession>A0A1C6K643</accession>
<dbReference type="GO" id="GO:0071555">
    <property type="term" value="P:cell wall organization"/>
    <property type="evidence" value="ECO:0007669"/>
    <property type="project" value="UniProtKB-KW"/>
</dbReference>
<evidence type="ECO:0000256" key="3">
    <source>
        <dbReference type="ARBA" id="ARBA00022618"/>
    </source>
</evidence>
<dbReference type="GO" id="GO:0005524">
    <property type="term" value="F:ATP binding"/>
    <property type="evidence" value="ECO:0007669"/>
    <property type="project" value="UniProtKB-UniRule"/>
</dbReference>
<dbReference type="Gene3D" id="3.90.190.20">
    <property type="entry name" value="Mur ligase, C-terminal domain"/>
    <property type="match status" value="1"/>
</dbReference>
<evidence type="ECO:0000259" key="14">
    <source>
        <dbReference type="Pfam" id="PF08245"/>
    </source>
</evidence>
<sequence>MSVMMRSLPLGDIARAIGAQLPGGCDPAQQITEISSDTRTIVPDSLFVAIEGERFDGHAYVQAAFDKGAAAAVVARPVERAGGPQLVCQNTKNALIAMGGLYRDLFESCRFVAVTGSVGKTTTKEMIYAALRRFGKTLKTEGNQNNEIGMPATLFRLQDDTRLAVIEMGMSGFGEIAPMTRAVRPEVAVVTNIGVSHLEAMGTRENILHEKLDIALGLQGPKTLVLCSDNDLLSTVTQVPGADHILRYAIADKSADFVAGSIHSDRVSTFFTVHCKEGDFPVQIPCLGQHNVLNALAAIAVSAALGLSVATAAAGCADYQPAGMRQRLVQCGDITFIEDCYNASPDSMRASITLLAQNFPGRRKIAVLADMLELGEHSQQMHRDVGQMLCDNGIDCAFLYGPQMLRCAETATAGGVEVRHFADKPALTAALIAALAPGDCVLVKGSRGMKLEEVLEEIYHTNGGTCR</sequence>
<evidence type="ECO:0000256" key="1">
    <source>
        <dbReference type="ARBA" id="ARBA00022490"/>
    </source>
</evidence>
<evidence type="ECO:0000256" key="10">
    <source>
        <dbReference type="HAMAP-Rule" id="MF_02019"/>
    </source>
</evidence>
<dbReference type="UniPathway" id="UPA00219"/>
<comment type="subcellular location">
    <subcellularLocation>
        <location evidence="10 11">Cytoplasm</location>
    </subcellularLocation>
</comment>
<keyword evidence="6 10" id="KW-0133">Cell shape</keyword>
<dbReference type="PANTHER" id="PTHR43024:SF1">
    <property type="entry name" value="UDP-N-ACETYLMURAMOYL-TRIPEPTIDE--D-ALANYL-D-ALANINE LIGASE"/>
    <property type="match status" value="1"/>
</dbReference>
<dbReference type="PANTHER" id="PTHR43024">
    <property type="entry name" value="UDP-N-ACETYLMURAMOYL-TRIPEPTIDE--D-ALANYL-D-ALANINE LIGASE"/>
    <property type="match status" value="1"/>
</dbReference>
<evidence type="ECO:0000256" key="2">
    <source>
        <dbReference type="ARBA" id="ARBA00022598"/>
    </source>
</evidence>
<dbReference type="EC" id="6.3.2.10" evidence="10 11"/>
<dbReference type="GO" id="GO:0051301">
    <property type="term" value="P:cell division"/>
    <property type="evidence" value="ECO:0007669"/>
    <property type="project" value="UniProtKB-KW"/>
</dbReference>
<dbReference type="InterPro" id="IPR051046">
    <property type="entry name" value="MurCDEF_CellWall_CoF430Synth"/>
</dbReference>
<feature type="binding site" evidence="10">
    <location>
        <begin position="116"/>
        <end position="122"/>
    </location>
    <ligand>
        <name>ATP</name>
        <dbReference type="ChEBI" id="CHEBI:30616"/>
    </ligand>
</feature>
<dbReference type="Pfam" id="PF08245">
    <property type="entry name" value="Mur_ligase_M"/>
    <property type="match status" value="1"/>
</dbReference>
<evidence type="ECO:0000256" key="6">
    <source>
        <dbReference type="ARBA" id="ARBA00022960"/>
    </source>
</evidence>
<evidence type="ECO:0000313" key="15">
    <source>
        <dbReference type="EMBL" id="SCJ89760.1"/>
    </source>
</evidence>
<dbReference type="GO" id="GO:0047480">
    <property type="term" value="F:UDP-N-acetylmuramoyl-tripeptide-D-alanyl-D-alanine ligase activity"/>
    <property type="evidence" value="ECO:0007669"/>
    <property type="project" value="UniProtKB-UniRule"/>
</dbReference>
<keyword evidence="4 10" id="KW-0547">Nucleotide-binding</keyword>
<dbReference type="NCBIfam" id="TIGR01143">
    <property type="entry name" value="murF"/>
    <property type="match status" value="1"/>
</dbReference>
<reference evidence="15" key="1">
    <citation type="submission" date="2015-09" db="EMBL/GenBank/DDBJ databases">
        <authorList>
            <consortium name="Pathogen Informatics"/>
        </authorList>
    </citation>
    <scope>NUCLEOTIDE SEQUENCE</scope>
    <source>
        <strain evidence="15">2789STDY5834896</strain>
    </source>
</reference>
<evidence type="ECO:0000256" key="11">
    <source>
        <dbReference type="RuleBase" id="RU004136"/>
    </source>
</evidence>
<dbReference type="GO" id="GO:0008360">
    <property type="term" value="P:regulation of cell shape"/>
    <property type="evidence" value="ECO:0007669"/>
    <property type="project" value="UniProtKB-KW"/>
</dbReference>
<keyword evidence="8 10" id="KW-0131">Cell cycle</keyword>
<evidence type="ECO:0000256" key="4">
    <source>
        <dbReference type="ARBA" id="ARBA00022741"/>
    </source>
</evidence>
<dbReference type="InterPro" id="IPR004101">
    <property type="entry name" value="Mur_ligase_C"/>
</dbReference>
<proteinExistence type="inferred from homology"/>
<comment type="catalytic activity">
    <reaction evidence="10 11">
        <text>D-alanyl-D-alanine + UDP-N-acetyl-alpha-D-muramoyl-L-alanyl-gamma-D-glutamyl-meso-2,6-diaminopimelate + ATP = UDP-N-acetyl-alpha-D-muramoyl-L-alanyl-gamma-D-glutamyl-meso-2,6-diaminopimeloyl-D-alanyl-D-alanine + ADP + phosphate + H(+)</text>
        <dbReference type="Rhea" id="RHEA:28374"/>
        <dbReference type="ChEBI" id="CHEBI:15378"/>
        <dbReference type="ChEBI" id="CHEBI:30616"/>
        <dbReference type="ChEBI" id="CHEBI:43474"/>
        <dbReference type="ChEBI" id="CHEBI:57822"/>
        <dbReference type="ChEBI" id="CHEBI:61386"/>
        <dbReference type="ChEBI" id="CHEBI:83905"/>
        <dbReference type="ChEBI" id="CHEBI:456216"/>
        <dbReference type="EC" id="6.3.2.10"/>
    </reaction>
</comment>
<evidence type="ECO:0000256" key="8">
    <source>
        <dbReference type="ARBA" id="ARBA00023306"/>
    </source>
</evidence>
<organism evidence="15">
    <name type="scientific">uncultured Anaerotruncus sp</name>
    <dbReference type="NCBI Taxonomy" id="905011"/>
    <lineage>
        <taxon>Bacteria</taxon>
        <taxon>Bacillati</taxon>
        <taxon>Bacillota</taxon>
        <taxon>Clostridia</taxon>
        <taxon>Eubacteriales</taxon>
        <taxon>Oscillospiraceae</taxon>
        <taxon>Anaerotruncus</taxon>
        <taxon>environmental samples</taxon>
    </lineage>
</organism>
<dbReference type="HAMAP" id="MF_02019">
    <property type="entry name" value="MurF"/>
    <property type="match status" value="1"/>
</dbReference>
<keyword evidence="9 10" id="KW-0961">Cell wall biogenesis/degradation</keyword>
<dbReference type="InterPro" id="IPR035911">
    <property type="entry name" value="MurE/MurF_N"/>
</dbReference>
<dbReference type="SUPFAM" id="SSF53244">
    <property type="entry name" value="MurD-like peptide ligases, peptide-binding domain"/>
    <property type="match status" value="1"/>
</dbReference>
<dbReference type="GO" id="GO:0008766">
    <property type="term" value="F:UDP-N-acetylmuramoylalanyl-D-glutamyl-2,6-diaminopimelate-D-alanyl-D-alanine ligase activity"/>
    <property type="evidence" value="ECO:0007669"/>
    <property type="project" value="RHEA"/>
</dbReference>
<dbReference type="EMBL" id="FMHG01000003">
    <property type="protein sequence ID" value="SCJ89760.1"/>
    <property type="molecule type" value="Genomic_DNA"/>
</dbReference>
<dbReference type="InterPro" id="IPR036565">
    <property type="entry name" value="Mur-like_cat_sf"/>
</dbReference>
<feature type="domain" description="Mur ligase central" evidence="14">
    <location>
        <begin position="114"/>
        <end position="301"/>
    </location>
</feature>
<dbReference type="InterPro" id="IPR036615">
    <property type="entry name" value="Mur_ligase_C_dom_sf"/>
</dbReference>
<dbReference type="AlphaFoldDB" id="A0A1C6K643"/>
<comment type="similarity">
    <text evidence="10">Belongs to the MurCDEF family. MurF subfamily.</text>
</comment>
<evidence type="ECO:0000256" key="5">
    <source>
        <dbReference type="ARBA" id="ARBA00022840"/>
    </source>
</evidence>
<evidence type="ECO:0000259" key="12">
    <source>
        <dbReference type="Pfam" id="PF01225"/>
    </source>
</evidence>
<dbReference type="InterPro" id="IPR005863">
    <property type="entry name" value="UDP-N-AcMur_synth"/>
</dbReference>
<dbReference type="GO" id="GO:0009252">
    <property type="term" value="P:peptidoglycan biosynthetic process"/>
    <property type="evidence" value="ECO:0007669"/>
    <property type="project" value="UniProtKB-UniRule"/>
</dbReference>
<dbReference type="SUPFAM" id="SSF63418">
    <property type="entry name" value="MurE/MurF N-terminal domain"/>
    <property type="match status" value="1"/>
</dbReference>
<dbReference type="SUPFAM" id="SSF53623">
    <property type="entry name" value="MurD-like peptide ligases, catalytic domain"/>
    <property type="match status" value="1"/>
</dbReference>
<comment type="pathway">
    <text evidence="10 11">Cell wall biogenesis; peptidoglycan biosynthesis.</text>
</comment>
<dbReference type="GO" id="GO:0005737">
    <property type="term" value="C:cytoplasm"/>
    <property type="evidence" value="ECO:0007669"/>
    <property type="project" value="UniProtKB-SubCell"/>
</dbReference>
<evidence type="ECO:0000256" key="7">
    <source>
        <dbReference type="ARBA" id="ARBA00022984"/>
    </source>
</evidence>
<dbReference type="Gene3D" id="3.40.1390.10">
    <property type="entry name" value="MurE/MurF, N-terminal domain"/>
    <property type="match status" value="1"/>
</dbReference>
<dbReference type="Pfam" id="PF01225">
    <property type="entry name" value="Mur_ligase"/>
    <property type="match status" value="1"/>
</dbReference>
<dbReference type="Pfam" id="PF02875">
    <property type="entry name" value="Mur_ligase_C"/>
    <property type="match status" value="1"/>
</dbReference>
<keyword evidence="5 10" id="KW-0067">ATP-binding</keyword>
<evidence type="ECO:0000256" key="9">
    <source>
        <dbReference type="ARBA" id="ARBA00023316"/>
    </source>
</evidence>
<dbReference type="Gene3D" id="3.40.1190.10">
    <property type="entry name" value="Mur-like, catalytic domain"/>
    <property type="match status" value="1"/>
</dbReference>
<keyword evidence="3 10" id="KW-0132">Cell division</keyword>
<comment type="function">
    <text evidence="10 11">Involved in cell wall formation. Catalyzes the final step in the synthesis of UDP-N-acetylmuramoyl-pentapeptide, the precursor of murein.</text>
</comment>
<keyword evidence="2 10" id="KW-0436">Ligase</keyword>
<keyword evidence="1 10" id="KW-0963">Cytoplasm</keyword>